<protein>
    <submittedName>
        <fullName evidence="2">Uncharacterized protein</fullName>
    </submittedName>
</protein>
<dbReference type="EMBL" id="GEDC01019822">
    <property type="protein sequence ID" value="JAS17476.1"/>
    <property type="molecule type" value="Transcribed_RNA"/>
</dbReference>
<evidence type="ECO:0000256" key="1">
    <source>
        <dbReference type="SAM" id="MobiDB-lite"/>
    </source>
</evidence>
<proteinExistence type="predicted"/>
<feature type="non-terminal residue" evidence="2">
    <location>
        <position position="1"/>
    </location>
</feature>
<organism evidence="2">
    <name type="scientific">Clastoptera arizonana</name>
    <name type="common">Arizona spittle bug</name>
    <dbReference type="NCBI Taxonomy" id="38151"/>
    <lineage>
        <taxon>Eukaryota</taxon>
        <taxon>Metazoa</taxon>
        <taxon>Ecdysozoa</taxon>
        <taxon>Arthropoda</taxon>
        <taxon>Hexapoda</taxon>
        <taxon>Insecta</taxon>
        <taxon>Pterygota</taxon>
        <taxon>Neoptera</taxon>
        <taxon>Paraneoptera</taxon>
        <taxon>Hemiptera</taxon>
        <taxon>Auchenorrhyncha</taxon>
        <taxon>Cercopoidea</taxon>
        <taxon>Clastopteridae</taxon>
        <taxon>Clastoptera</taxon>
    </lineage>
</organism>
<accession>A0A1B6CVF2</accession>
<reference evidence="2" key="1">
    <citation type="submission" date="2015-12" db="EMBL/GenBank/DDBJ databases">
        <title>De novo transcriptome assembly of four potential Pierce s Disease insect vectors from Arizona vineyards.</title>
        <authorList>
            <person name="Tassone E.E."/>
        </authorList>
    </citation>
    <scope>NUCLEOTIDE SEQUENCE</scope>
</reference>
<dbReference type="AlphaFoldDB" id="A0A1B6CVF2"/>
<sequence>RRRPRGFRRKCQTLRPQYHTSAFFSNPATSILPPSQHYDSISGSAQPQDYQTGYPMTQSMHYPTNGYDYTASSMYQSCAADREPPAWSSFPSDTPYMKQSLSPIPDHHLPHHSQSDAYSYQYSMQNSSLPSDSGMRTSIPALQLDRKPYLLPPSPSSSSALPTSLPSPLPANTAHVFYDKYS</sequence>
<evidence type="ECO:0000313" key="2">
    <source>
        <dbReference type="EMBL" id="JAS17476.1"/>
    </source>
</evidence>
<gene>
    <name evidence="2" type="ORF">g.1827</name>
</gene>
<feature type="region of interest" description="Disordered" evidence="1">
    <location>
        <begin position="143"/>
        <end position="172"/>
    </location>
</feature>
<name>A0A1B6CVF2_9HEMI</name>
<feature type="compositionally biased region" description="Low complexity" evidence="1">
    <location>
        <begin position="156"/>
        <end position="166"/>
    </location>
</feature>